<feature type="transmembrane region" description="Helical" evidence="1">
    <location>
        <begin position="55"/>
        <end position="73"/>
    </location>
</feature>
<dbReference type="Proteomes" id="UP000738431">
    <property type="component" value="Chromosome"/>
</dbReference>
<accession>A0ABZ1CC43</accession>
<feature type="transmembrane region" description="Helical" evidence="1">
    <location>
        <begin position="12"/>
        <end position="35"/>
    </location>
</feature>
<organism evidence="2 3">
    <name type="scientific">Actomonas aquatica</name>
    <dbReference type="NCBI Taxonomy" id="2866162"/>
    <lineage>
        <taxon>Bacteria</taxon>
        <taxon>Pseudomonadati</taxon>
        <taxon>Verrucomicrobiota</taxon>
        <taxon>Opitutia</taxon>
        <taxon>Opitutales</taxon>
        <taxon>Opitutaceae</taxon>
        <taxon>Actomonas</taxon>
    </lineage>
</organism>
<reference evidence="2 3" key="1">
    <citation type="submission" date="2021-08" db="EMBL/GenBank/DDBJ databases">
        <authorList>
            <person name="Zhang D."/>
            <person name="Zhang A."/>
            <person name="Wang L."/>
        </authorList>
    </citation>
    <scope>NUCLEOTIDE SEQUENCE [LARGE SCALE GENOMIC DNA]</scope>
    <source>
        <strain evidence="2 3">WL0086</strain>
    </source>
</reference>
<reference evidence="2 3" key="2">
    <citation type="submission" date="2023-12" db="EMBL/GenBank/DDBJ databases">
        <title>Description of an unclassified Opitutus bacterium of Verrucomicrobiota.</title>
        <authorList>
            <person name="Zhang D.-F."/>
        </authorList>
    </citation>
    <scope>NUCLEOTIDE SEQUENCE [LARGE SCALE GENOMIC DNA]</scope>
    <source>
        <strain evidence="2 3">WL0086</strain>
    </source>
</reference>
<dbReference type="RefSeq" id="WP_221030060.1">
    <property type="nucleotide sequence ID" value="NZ_CP139781.1"/>
</dbReference>
<sequence length="95" mass="10475">MTRFKIPRWPFYFLKWMLGITLAGAVLGAIIFPLVGLIFETGYTPSQLVMNGVKTLGFFFGIWAPGTALVLTVKKVYEAKKAGDLPEEETSESSA</sequence>
<evidence type="ECO:0000313" key="3">
    <source>
        <dbReference type="Proteomes" id="UP000738431"/>
    </source>
</evidence>
<proteinExistence type="predicted"/>
<keyword evidence="1" id="KW-0812">Transmembrane</keyword>
<name>A0ABZ1CC43_9BACT</name>
<keyword evidence="1" id="KW-1133">Transmembrane helix</keyword>
<protein>
    <submittedName>
        <fullName evidence="2">Uncharacterized protein</fullName>
    </submittedName>
</protein>
<keyword evidence="3" id="KW-1185">Reference proteome</keyword>
<gene>
    <name evidence="2" type="ORF">K1X11_007495</name>
</gene>
<evidence type="ECO:0000256" key="1">
    <source>
        <dbReference type="SAM" id="Phobius"/>
    </source>
</evidence>
<evidence type="ECO:0000313" key="2">
    <source>
        <dbReference type="EMBL" id="WRQ89248.1"/>
    </source>
</evidence>
<keyword evidence="1" id="KW-0472">Membrane</keyword>
<dbReference type="EMBL" id="CP139781">
    <property type="protein sequence ID" value="WRQ89248.1"/>
    <property type="molecule type" value="Genomic_DNA"/>
</dbReference>